<protein>
    <submittedName>
        <fullName evidence="1">Uncharacterized protein</fullName>
    </submittedName>
</protein>
<name>A0A9E7KFH9_9LILI</name>
<sequence length="77" mass="8473">MHAAGSSTGLDLQHWFCENLNARQGGQGRKWWTGDESSLLLSQSTVFFFGTAEEAEPQSVTAEMGFYEGLGFHFLLG</sequence>
<gene>
    <name evidence="1" type="ORF">MUK42_00799</name>
</gene>
<dbReference type="AlphaFoldDB" id="A0A9E7KFH9"/>
<evidence type="ECO:0000313" key="2">
    <source>
        <dbReference type="Proteomes" id="UP001055439"/>
    </source>
</evidence>
<dbReference type="Proteomes" id="UP001055439">
    <property type="component" value="Chromosome 6"/>
</dbReference>
<reference evidence="1" key="1">
    <citation type="submission" date="2022-05" db="EMBL/GenBank/DDBJ databases">
        <title>The Musa troglodytarum L. genome provides insights into the mechanism of non-climacteric behaviour and enrichment of carotenoids.</title>
        <authorList>
            <person name="Wang J."/>
        </authorList>
    </citation>
    <scope>NUCLEOTIDE SEQUENCE</scope>
    <source>
        <tissue evidence="1">Leaf</tissue>
    </source>
</reference>
<evidence type="ECO:0000313" key="1">
    <source>
        <dbReference type="EMBL" id="URE13835.1"/>
    </source>
</evidence>
<accession>A0A9E7KFH9</accession>
<dbReference type="EMBL" id="CP097508">
    <property type="protein sequence ID" value="URE13835.1"/>
    <property type="molecule type" value="Genomic_DNA"/>
</dbReference>
<organism evidence="1 2">
    <name type="scientific">Musa troglodytarum</name>
    <name type="common">fe'i banana</name>
    <dbReference type="NCBI Taxonomy" id="320322"/>
    <lineage>
        <taxon>Eukaryota</taxon>
        <taxon>Viridiplantae</taxon>
        <taxon>Streptophyta</taxon>
        <taxon>Embryophyta</taxon>
        <taxon>Tracheophyta</taxon>
        <taxon>Spermatophyta</taxon>
        <taxon>Magnoliopsida</taxon>
        <taxon>Liliopsida</taxon>
        <taxon>Zingiberales</taxon>
        <taxon>Musaceae</taxon>
        <taxon>Musa</taxon>
    </lineage>
</organism>
<proteinExistence type="predicted"/>
<keyword evidence="2" id="KW-1185">Reference proteome</keyword>